<organism evidence="1 2">
    <name type="scientific">Tranquillimonas rosea</name>
    <dbReference type="NCBI Taxonomy" id="641238"/>
    <lineage>
        <taxon>Bacteria</taxon>
        <taxon>Pseudomonadati</taxon>
        <taxon>Pseudomonadota</taxon>
        <taxon>Alphaproteobacteria</taxon>
        <taxon>Rhodobacterales</taxon>
        <taxon>Roseobacteraceae</taxon>
        <taxon>Tranquillimonas</taxon>
    </lineage>
</organism>
<accession>A0A1H9VII4</accession>
<reference evidence="1 2" key="1">
    <citation type="submission" date="2016-10" db="EMBL/GenBank/DDBJ databases">
        <authorList>
            <person name="de Groot N.N."/>
        </authorList>
    </citation>
    <scope>NUCLEOTIDE SEQUENCE [LARGE SCALE GENOMIC DNA]</scope>
    <source>
        <strain evidence="1 2">DSM 23042</strain>
    </source>
</reference>
<dbReference type="STRING" id="641238.SAMN04490244_107138"/>
<dbReference type="EMBL" id="FOGU01000007">
    <property type="protein sequence ID" value="SES21334.1"/>
    <property type="molecule type" value="Genomic_DNA"/>
</dbReference>
<protein>
    <submittedName>
        <fullName evidence="1">Uncharacterized protein</fullName>
    </submittedName>
</protein>
<gene>
    <name evidence="1" type="ORF">SAMN04490244_107138</name>
</gene>
<dbReference type="Proteomes" id="UP000198885">
    <property type="component" value="Unassembled WGS sequence"/>
</dbReference>
<evidence type="ECO:0000313" key="2">
    <source>
        <dbReference type="Proteomes" id="UP000198885"/>
    </source>
</evidence>
<keyword evidence="2" id="KW-1185">Reference proteome</keyword>
<proteinExistence type="predicted"/>
<sequence>MDMSRQTEPEYTHWQILLLRDALEAYRRFTPDEETGRRPLSWNALRERVAVYTDVEFGKDDLRQFVEGKKQGHANFRVPQAHRLRAIFDFLSDENIAILTPEELDQANFVGVHAPLHLARYLVSLSTPDPVAFPRSLVGQYDTIARTDGSVVEKHMQISFDGRGFASVDETHEFYHVNLPSGELTEGRLKRKISLRRRPDARIRHNGWALVTPEDNLLMFMKSADTRENHFWKLAVEHSIWEGEPVTDLLLNKFDWPLFLEKEATTGEAVGLSAKNAASNTWHFTRRGDL</sequence>
<evidence type="ECO:0000313" key="1">
    <source>
        <dbReference type="EMBL" id="SES21334.1"/>
    </source>
</evidence>
<name>A0A1H9VII4_9RHOB</name>
<dbReference type="AlphaFoldDB" id="A0A1H9VII4"/>